<sequence length="376" mass="43439">MNKNKSGFRLKFSLYILAVLTSIIAFISCEDRSDSVFDDLSFNIVDSMYVDGVYDLEYLDKDGDNAKFLFYSLKQKLIFLLDRKTKEAIKIPFPGQATSISGYSFKSACYFNTDDKESIVIWTDKGYHFYDGEGNLLRNVDFKTSNSHPTSVFFKVTYINNELIAIQRHGREYLKDGTLSKEKSKFIQTYNFENDETNLYKGFKDDNPTLASADFLLKASFEENKFIHILLSPDNTISTYSIQDRFELVKSTKMDIPDYSPSYQLRANIEEQVIQPNIYKLLSDAQFFYIIYKPFIDPGSTGIKFNNGMIDPKSYDLVDLYLYKYDRLSGESNSIKLPKLLLGFTAKMEVDLFLVKPSSYIHESEKGNVFYIVDLE</sequence>
<reference evidence="2" key="1">
    <citation type="journal article" date="2014" name="Int. J. Syst. Evol. Microbiol.">
        <title>Complete genome sequence of Corynebacterium casei LMG S-19264T (=DSM 44701T), isolated from a smear-ripened cheese.</title>
        <authorList>
            <consortium name="US DOE Joint Genome Institute (JGI-PGF)"/>
            <person name="Walter F."/>
            <person name="Albersmeier A."/>
            <person name="Kalinowski J."/>
            <person name="Ruckert C."/>
        </authorList>
    </citation>
    <scope>NUCLEOTIDE SEQUENCE</scope>
    <source>
        <strain evidence="2">NBRC 108769</strain>
    </source>
</reference>
<dbReference type="PROSITE" id="PS51257">
    <property type="entry name" value="PROKAR_LIPOPROTEIN"/>
    <property type="match status" value="1"/>
</dbReference>
<dbReference type="Proteomes" id="UP001156666">
    <property type="component" value="Unassembled WGS sequence"/>
</dbReference>
<evidence type="ECO:0000313" key="2">
    <source>
        <dbReference type="EMBL" id="GLR17878.1"/>
    </source>
</evidence>
<evidence type="ECO:0000313" key="3">
    <source>
        <dbReference type="Proteomes" id="UP001156666"/>
    </source>
</evidence>
<dbReference type="AlphaFoldDB" id="A0AA37WEJ4"/>
<keyword evidence="1" id="KW-1133">Transmembrane helix</keyword>
<protein>
    <submittedName>
        <fullName evidence="2">Uncharacterized protein</fullName>
    </submittedName>
</protein>
<reference evidence="2" key="2">
    <citation type="submission" date="2023-01" db="EMBL/GenBank/DDBJ databases">
        <title>Draft genome sequence of Portibacter lacus strain NBRC 108769.</title>
        <authorList>
            <person name="Sun Q."/>
            <person name="Mori K."/>
        </authorList>
    </citation>
    <scope>NUCLEOTIDE SEQUENCE</scope>
    <source>
        <strain evidence="2">NBRC 108769</strain>
    </source>
</reference>
<feature type="transmembrane region" description="Helical" evidence="1">
    <location>
        <begin position="12"/>
        <end position="28"/>
    </location>
</feature>
<keyword evidence="1" id="KW-0812">Transmembrane</keyword>
<keyword evidence="3" id="KW-1185">Reference proteome</keyword>
<proteinExistence type="predicted"/>
<name>A0AA37WEJ4_9BACT</name>
<keyword evidence="1" id="KW-0472">Membrane</keyword>
<organism evidence="2 3">
    <name type="scientific">Portibacter lacus</name>
    <dbReference type="NCBI Taxonomy" id="1099794"/>
    <lineage>
        <taxon>Bacteria</taxon>
        <taxon>Pseudomonadati</taxon>
        <taxon>Bacteroidota</taxon>
        <taxon>Saprospiria</taxon>
        <taxon>Saprospirales</taxon>
        <taxon>Haliscomenobacteraceae</taxon>
        <taxon>Portibacter</taxon>
    </lineage>
</organism>
<evidence type="ECO:0000256" key="1">
    <source>
        <dbReference type="SAM" id="Phobius"/>
    </source>
</evidence>
<accession>A0AA37WEJ4</accession>
<comment type="caution">
    <text evidence="2">The sequence shown here is derived from an EMBL/GenBank/DDBJ whole genome shotgun (WGS) entry which is preliminary data.</text>
</comment>
<dbReference type="RefSeq" id="WP_235291558.1">
    <property type="nucleotide sequence ID" value="NZ_BSOH01000014.1"/>
</dbReference>
<dbReference type="EMBL" id="BSOH01000014">
    <property type="protein sequence ID" value="GLR17878.1"/>
    <property type="molecule type" value="Genomic_DNA"/>
</dbReference>
<gene>
    <name evidence="2" type="ORF">GCM10007940_24930</name>
</gene>